<dbReference type="InterPro" id="IPR032675">
    <property type="entry name" value="LRR_dom_sf"/>
</dbReference>
<keyword evidence="2" id="KW-1185">Reference proteome</keyword>
<dbReference type="EMBL" id="JARJLG010000127">
    <property type="protein sequence ID" value="KAJ7740443.1"/>
    <property type="molecule type" value="Genomic_DNA"/>
</dbReference>
<evidence type="ECO:0000313" key="1">
    <source>
        <dbReference type="EMBL" id="KAJ7740443.1"/>
    </source>
</evidence>
<accession>A0AAD7IFD2</accession>
<dbReference type="Proteomes" id="UP001215280">
    <property type="component" value="Unassembled WGS sequence"/>
</dbReference>
<dbReference type="Gene3D" id="3.80.10.10">
    <property type="entry name" value="Ribonuclease Inhibitor"/>
    <property type="match status" value="1"/>
</dbReference>
<evidence type="ECO:0000313" key="2">
    <source>
        <dbReference type="Proteomes" id="UP001215280"/>
    </source>
</evidence>
<organism evidence="1 2">
    <name type="scientific">Mycena maculata</name>
    <dbReference type="NCBI Taxonomy" id="230809"/>
    <lineage>
        <taxon>Eukaryota</taxon>
        <taxon>Fungi</taxon>
        <taxon>Dikarya</taxon>
        <taxon>Basidiomycota</taxon>
        <taxon>Agaricomycotina</taxon>
        <taxon>Agaricomycetes</taxon>
        <taxon>Agaricomycetidae</taxon>
        <taxon>Agaricales</taxon>
        <taxon>Marasmiineae</taxon>
        <taxon>Mycenaceae</taxon>
        <taxon>Mycena</taxon>
    </lineage>
</organism>
<protein>
    <recommendedName>
        <fullName evidence="3">F-box domain-containing protein</fullName>
    </recommendedName>
</protein>
<reference evidence="1" key="1">
    <citation type="submission" date="2023-03" db="EMBL/GenBank/DDBJ databases">
        <title>Massive genome expansion in bonnet fungi (Mycena s.s.) driven by repeated elements and novel gene families across ecological guilds.</title>
        <authorList>
            <consortium name="Lawrence Berkeley National Laboratory"/>
            <person name="Harder C.B."/>
            <person name="Miyauchi S."/>
            <person name="Viragh M."/>
            <person name="Kuo A."/>
            <person name="Thoen E."/>
            <person name="Andreopoulos B."/>
            <person name="Lu D."/>
            <person name="Skrede I."/>
            <person name="Drula E."/>
            <person name="Henrissat B."/>
            <person name="Morin E."/>
            <person name="Kohler A."/>
            <person name="Barry K."/>
            <person name="LaButti K."/>
            <person name="Morin E."/>
            <person name="Salamov A."/>
            <person name="Lipzen A."/>
            <person name="Mereny Z."/>
            <person name="Hegedus B."/>
            <person name="Baldrian P."/>
            <person name="Stursova M."/>
            <person name="Weitz H."/>
            <person name="Taylor A."/>
            <person name="Grigoriev I.V."/>
            <person name="Nagy L.G."/>
            <person name="Martin F."/>
            <person name="Kauserud H."/>
        </authorList>
    </citation>
    <scope>NUCLEOTIDE SEQUENCE</scope>
    <source>
        <strain evidence="1">CBHHK188m</strain>
    </source>
</reference>
<proteinExistence type="predicted"/>
<name>A0AAD7IFD2_9AGAR</name>
<dbReference type="AlphaFoldDB" id="A0AAD7IFD2"/>
<comment type="caution">
    <text evidence="1">The sequence shown here is derived from an EMBL/GenBank/DDBJ whole genome shotgun (WGS) entry which is preliminary data.</text>
</comment>
<gene>
    <name evidence="1" type="ORF">DFH07DRAFT_839069</name>
</gene>
<sequence length="515" mass="57235">MDGNYHPRGTTLPYKLPATYGPLFTTNDRPLATELAEIVESARVAGVMKASLQIQITETRMQLHRLEREEMHAARHIERCKYPLAPIRRVPTEILVNIFTYYADLVKAIKFSNVRYGVWVLGHVCGHWRAVALTTQAIWSSFVFTCSPKMGNVGALAEEYLMRSGNHPLSIDFLCTDRDPEHPAVGDPCRDVFDALLVRSREWEVAHFRLPPSLYPDMAIIKGNLPSLRKLELSVFRLDFGGATPSLAALEAFSICPRLVDLTLLLLTRGNSHIVFPWAQLERYSGSDRYGPINVLSAAPNIRECRLVNYRVADNEFNTPIVHQMHSLELRKLSCAFLTTPALTRLACPVAQVNFVHELLLRSAPPLAALELIGFHAIPDAIVRQLMNLFAVAPAIAQLTLQGHQREATEPGAAAVFAGLVYAPTNGDLILPALTHFTMSGIAFDDAFVRMVASRCVLNTASEPDMKFRRLKAVSVSAVGDTSASHLLRLRQFEVQNGLELTIGQAPTLRMRDLD</sequence>
<evidence type="ECO:0008006" key="3">
    <source>
        <dbReference type="Google" id="ProtNLM"/>
    </source>
</evidence>